<reference evidence="1 2" key="1">
    <citation type="journal article" date="2013" name="PLoS Genet.">
        <title>The genome and development-dependent transcriptomes of Pyronema confluens: a window into fungal evolution.</title>
        <authorList>
            <person name="Traeger S."/>
            <person name="Altegoer F."/>
            <person name="Freitag M."/>
            <person name="Gabaldon T."/>
            <person name="Kempken F."/>
            <person name="Kumar A."/>
            <person name="Marcet-Houben M."/>
            <person name="Poggeler S."/>
            <person name="Stajich J.E."/>
            <person name="Nowrousian M."/>
        </authorList>
    </citation>
    <scope>NUCLEOTIDE SEQUENCE [LARGE SCALE GENOMIC DNA]</scope>
    <source>
        <strain evidence="2">CBS 100304</strain>
        <tissue evidence="1">Vegetative mycelium</tissue>
    </source>
</reference>
<evidence type="ECO:0000313" key="1">
    <source>
        <dbReference type="EMBL" id="CCX12094.1"/>
    </source>
</evidence>
<evidence type="ECO:0000313" key="2">
    <source>
        <dbReference type="Proteomes" id="UP000018144"/>
    </source>
</evidence>
<dbReference type="Proteomes" id="UP000018144">
    <property type="component" value="Unassembled WGS sequence"/>
</dbReference>
<protein>
    <submittedName>
        <fullName evidence="1">Uncharacterized protein</fullName>
    </submittedName>
</protein>
<organism evidence="1 2">
    <name type="scientific">Pyronema omphalodes (strain CBS 100304)</name>
    <name type="common">Pyronema confluens</name>
    <dbReference type="NCBI Taxonomy" id="1076935"/>
    <lineage>
        <taxon>Eukaryota</taxon>
        <taxon>Fungi</taxon>
        <taxon>Dikarya</taxon>
        <taxon>Ascomycota</taxon>
        <taxon>Pezizomycotina</taxon>
        <taxon>Pezizomycetes</taxon>
        <taxon>Pezizales</taxon>
        <taxon>Pyronemataceae</taxon>
        <taxon>Pyronema</taxon>
    </lineage>
</organism>
<proteinExistence type="predicted"/>
<dbReference type="EMBL" id="HF935675">
    <property type="protein sequence ID" value="CCX12094.1"/>
    <property type="molecule type" value="Genomic_DNA"/>
</dbReference>
<accession>U4LID0</accession>
<gene>
    <name evidence="1" type="ORF">PCON_11688</name>
</gene>
<name>U4LID0_PYROM</name>
<dbReference type="AlphaFoldDB" id="U4LID0"/>
<keyword evidence="2" id="KW-1185">Reference proteome</keyword>
<sequence length="86" mass="10153">MRILLRGKRSKGDFNSRVKEKHDILTTPKTPILLLEHFSSPAEVRSALATYDYFFKLSSFFFHRSMSLRPRTGREFVWEYLISALL</sequence>